<dbReference type="PANTHER" id="PTHR39181">
    <property type="entry name" value="TYROSINE-PROTEIN PHOSPHATASE YWQE"/>
    <property type="match status" value="1"/>
</dbReference>
<dbReference type="PIRSF" id="PIRSF016557">
    <property type="entry name" value="Caps_synth_CpsB"/>
    <property type="match status" value="1"/>
</dbReference>
<dbReference type="Pfam" id="PF19567">
    <property type="entry name" value="CpsB_CapC"/>
    <property type="match status" value="1"/>
</dbReference>
<dbReference type="InterPro" id="IPR016667">
    <property type="entry name" value="Caps_polysacc_synth_CpsB/CapC"/>
</dbReference>
<dbReference type="GO" id="GO:0030145">
    <property type="term" value="F:manganese ion binding"/>
    <property type="evidence" value="ECO:0007669"/>
    <property type="project" value="InterPro"/>
</dbReference>
<comment type="similarity">
    <text evidence="1">Belongs to the metallo-dependent hydrolases superfamily. CpsB/CapC family.</text>
</comment>
<accession>A0A517MPX7</accession>
<dbReference type="GO" id="GO:0004725">
    <property type="term" value="F:protein tyrosine phosphatase activity"/>
    <property type="evidence" value="ECO:0007669"/>
    <property type="project" value="UniProtKB-EC"/>
</dbReference>
<protein>
    <recommendedName>
        <fullName evidence="2">protein-tyrosine-phosphatase</fullName>
        <ecNumber evidence="2">3.1.3.48</ecNumber>
    </recommendedName>
</protein>
<comment type="catalytic activity">
    <reaction evidence="4">
        <text>O-phospho-L-tyrosyl-[protein] + H2O = L-tyrosyl-[protein] + phosphate</text>
        <dbReference type="Rhea" id="RHEA:10684"/>
        <dbReference type="Rhea" id="RHEA-COMP:10136"/>
        <dbReference type="Rhea" id="RHEA-COMP:20101"/>
        <dbReference type="ChEBI" id="CHEBI:15377"/>
        <dbReference type="ChEBI" id="CHEBI:43474"/>
        <dbReference type="ChEBI" id="CHEBI:46858"/>
        <dbReference type="ChEBI" id="CHEBI:61978"/>
        <dbReference type="EC" id="3.1.3.48"/>
    </reaction>
</comment>
<dbReference type="InterPro" id="IPR016195">
    <property type="entry name" value="Pol/histidinol_Pase-like"/>
</dbReference>
<proteinExistence type="inferred from homology"/>
<reference evidence="5 6" key="1">
    <citation type="submission" date="2019-02" db="EMBL/GenBank/DDBJ databases">
        <title>Deep-cultivation of Planctomycetes and their phenomic and genomic characterization uncovers novel biology.</title>
        <authorList>
            <person name="Wiegand S."/>
            <person name="Jogler M."/>
            <person name="Boedeker C."/>
            <person name="Pinto D."/>
            <person name="Vollmers J."/>
            <person name="Rivas-Marin E."/>
            <person name="Kohn T."/>
            <person name="Peeters S.H."/>
            <person name="Heuer A."/>
            <person name="Rast P."/>
            <person name="Oberbeckmann S."/>
            <person name="Bunk B."/>
            <person name="Jeske O."/>
            <person name="Meyerdierks A."/>
            <person name="Storesund J.E."/>
            <person name="Kallscheuer N."/>
            <person name="Luecker S."/>
            <person name="Lage O.M."/>
            <person name="Pohl T."/>
            <person name="Merkel B.J."/>
            <person name="Hornburger P."/>
            <person name="Mueller R.-W."/>
            <person name="Bruemmer F."/>
            <person name="Labrenz M."/>
            <person name="Spormann A.M."/>
            <person name="Op den Camp H."/>
            <person name="Overmann J."/>
            <person name="Amann R."/>
            <person name="Jetten M.S.M."/>
            <person name="Mascher T."/>
            <person name="Medema M.H."/>
            <person name="Devos D.P."/>
            <person name="Kaster A.-K."/>
            <person name="Ovreas L."/>
            <person name="Rohde M."/>
            <person name="Galperin M.Y."/>
            <person name="Jogler C."/>
        </authorList>
    </citation>
    <scope>NUCLEOTIDE SEQUENCE [LARGE SCALE GENOMIC DNA]</scope>
    <source>
        <strain evidence="5 6">HG15A2</strain>
    </source>
</reference>
<evidence type="ECO:0000256" key="4">
    <source>
        <dbReference type="ARBA" id="ARBA00051722"/>
    </source>
</evidence>
<dbReference type="SUPFAM" id="SSF89550">
    <property type="entry name" value="PHP domain-like"/>
    <property type="match status" value="1"/>
</dbReference>
<evidence type="ECO:0000313" key="5">
    <source>
        <dbReference type="EMBL" id="QDS96943.1"/>
    </source>
</evidence>
<dbReference type="Gene3D" id="3.20.20.140">
    <property type="entry name" value="Metal-dependent hydrolases"/>
    <property type="match status" value="1"/>
</dbReference>
<dbReference type="EMBL" id="CP036263">
    <property type="protein sequence ID" value="QDS96943.1"/>
    <property type="molecule type" value="Genomic_DNA"/>
</dbReference>
<dbReference type="KEGG" id="amob:HG15A2_02020"/>
<evidence type="ECO:0000313" key="6">
    <source>
        <dbReference type="Proteomes" id="UP000319852"/>
    </source>
</evidence>
<keyword evidence="3 5" id="KW-0378">Hydrolase</keyword>
<organism evidence="5 6">
    <name type="scientific">Adhaeretor mobilis</name>
    <dbReference type="NCBI Taxonomy" id="1930276"/>
    <lineage>
        <taxon>Bacteria</taxon>
        <taxon>Pseudomonadati</taxon>
        <taxon>Planctomycetota</taxon>
        <taxon>Planctomycetia</taxon>
        <taxon>Pirellulales</taxon>
        <taxon>Lacipirellulaceae</taxon>
        <taxon>Adhaeretor</taxon>
    </lineage>
</organism>
<dbReference type="AlphaFoldDB" id="A0A517MPX7"/>
<dbReference type="EC" id="3.1.3.48" evidence="2"/>
<dbReference type="PANTHER" id="PTHR39181:SF1">
    <property type="entry name" value="TYROSINE-PROTEIN PHOSPHATASE YWQE"/>
    <property type="match status" value="1"/>
</dbReference>
<keyword evidence="6" id="KW-1185">Reference proteome</keyword>
<evidence type="ECO:0000256" key="1">
    <source>
        <dbReference type="ARBA" id="ARBA00005750"/>
    </source>
</evidence>
<dbReference type="RefSeq" id="WP_218932232.1">
    <property type="nucleotide sequence ID" value="NZ_CP036263.1"/>
</dbReference>
<gene>
    <name evidence="5" type="primary">ywqE_1</name>
    <name evidence="5" type="ORF">HG15A2_02020</name>
</gene>
<sequence>MDDEANLDWLPAQKKRLAEFNVEQCVDIHCHLLPGLDDGPADMSQAVALGQALAEDGVTTVVTTPHQLGRYDRLNSAELINQRIAELASVLEAEQVPLKLLPGGDIRIDERLTKLLDNGDIISLANAGAHLLLELPHELLVDPLSSIEMLVNRGLQPIITHPERHLYLAGRDELLQRWVDAGAVIQLTAGSLLGDFGRRAHHQAWQILQLGLASLVATDAHDVVRRPPRLTRVLSVLTDEVGASRSRILCIDNPLLVLRGSSIAHPQTIIADA</sequence>
<name>A0A517MPX7_9BACT</name>
<evidence type="ECO:0000256" key="3">
    <source>
        <dbReference type="ARBA" id="ARBA00022801"/>
    </source>
</evidence>
<dbReference type="Proteomes" id="UP000319852">
    <property type="component" value="Chromosome"/>
</dbReference>
<evidence type="ECO:0000256" key="2">
    <source>
        <dbReference type="ARBA" id="ARBA00013064"/>
    </source>
</evidence>